<dbReference type="Proteomes" id="UP001143463">
    <property type="component" value="Unassembled WGS sequence"/>
</dbReference>
<keyword evidence="2" id="KW-1133">Transmembrane helix</keyword>
<feature type="transmembrane region" description="Helical" evidence="2">
    <location>
        <begin position="7"/>
        <end position="28"/>
    </location>
</feature>
<dbReference type="AlphaFoldDB" id="A0A9W6NU12"/>
<evidence type="ECO:0000313" key="6">
    <source>
        <dbReference type="Proteomes" id="UP001143463"/>
    </source>
</evidence>
<dbReference type="PANTHER" id="PTHR33371">
    <property type="entry name" value="INTERMEMBRANE PHOSPHOLIPID TRANSPORT SYSTEM BINDING PROTEIN MLAD-RELATED"/>
    <property type="match status" value="1"/>
</dbReference>
<sequence length="343" mass="36471">MKVRSELIKVIAFLVVGVFFGGLLWVTLGRSTVGVAHTSYSAEFADVSGLSDGDLVKVAGVDVGQVTGVELGDGDRVKVDFDVRDDQPVTASTKVLARYENLIGDRYLELAPGPGDGSRQDPDATIPDTRTVPALDLDVLLNGFKPLFQGLQPDQVNSLATDLIGTLQGQSGTVDSLLRHTASLTSTLADRDEVIGRTVQNLNTVLGAVDTRDSQLSTTLDQLQKVVSGLAADRQTIGESITRVNGFAGDLASLLGQVRPPLQGSIAELGRVATNLDDNTDRLNAVLAQIPRAYESLDRVGSYGTFFNFYLCSVQVKVTGPDGQPISSPVFGSNQNTPRCRLP</sequence>
<keyword evidence="6" id="KW-1185">Reference proteome</keyword>
<dbReference type="NCBIfam" id="TIGR00996">
    <property type="entry name" value="Mtu_fam_mce"/>
    <property type="match status" value="1"/>
</dbReference>
<feature type="domain" description="Mammalian cell entry C-terminal" evidence="4">
    <location>
        <begin position="122"/>
        <end position="328"/>
    </location>
</feature>
<evidence type="ECO:0000256" key="1">
    <source>
        <dbReference type="SAM" id="MobiDB-lite"/>
    </source>
</evidence>
<dbReference type="Pfam" id="PF02470">
    <property type="entry name" value="MlaD"/>
    <property type="match status" value="1"/>
</dbReference>
<protein>
    <submittedName>
        <fullName evidence="5">Mammalian cell entry protein</fullName>
    </submittedName>
</protein>
<accession>A0A9W6NU12</accession>
<feature type="domain" description="Mce/MlaD" evidence="3">
    <location>
        <begin position="38"/>
        <end position="113"/>
    </location>
</feature>
<dbReference type="InterPro" id="IPR024516">
    <property type="entry name" value="Mce_C"/>
</dbReference>
<dbReference type="InterPro" id="IPR052336">
    <property type="entry name" value="MlaD_Phospholipid_Transporter"/>
</dbReference>
<keyword evidence="2" id="KW-0812">Transmembrane</keyword>
<dbReference type="Pfam" id="PF11887">
    <property type="entry name" value="Mce4_CUP1"/>
    <property type="match status" value="1"/>
</dbReference>
<feature type="region of interest" description="Disordered" evidence="1">
    <location>
        <begin position="324"/>
        <end position="343"/>
    </location>
</feature>
<gene>
    <name evidence="5" type="ORF">GCM10017577_09900</name>
</gene>
<evidence type="ECO:0000256" key="2">
    <source>
        <dbReference type="SAM" id="Phobius"/>
    </source>
</evidence>
<dbReference type="PANTHER" id="PTHR33371:SF17">
    <property type="entry name" value="MCE-FAMILY PROTEIN MCE1B"/>
    <property type="match status" value="1"/>
</dbReference>
<dbReference type="GO" id="GO:0005576">
    <property type="term" value="C:extracellular region"/>
    <property type="evidence" value="ECO:0007669"/>
    <property type="project" value="TreeGrafter"/>
</dbReference>
<organism evidence="5 6">
    <name type="scientific">Pseudonocardia halophobica</name>
    <dbReference type="NCBI Taxonomy" id="29401"/>
    <lineage>
        <taxon>Bacteria</taxon>
        <taxon>Bacillati</taxon>
        <taxon>Actinomycetota</taxon>
        <taxon>Actinomycetes</taxon>
        <taxon>Pseudonocardiales</taxon>
        <taxon>Pseudonocardiaceae</taxon>
        <taxon>Pseudonocardia</taxon>
    </lineage>
</organism>
<reference evidence="5" key="1">
    <citation type="journal article" date="2014" name="Int. J. Syst. Evol. Microbiol.">
        <title>Complete genome sequence of Corynebacterium casei LMG S-19264T (=DSM 44701T), isolated from a smear-ripened cheese.</title>
        <authorList>
            <consortium name="US DOE Joint Genome Institute (JGI-PGF)"/>
            <person name="Walter F."/>
            <person name="Albersmeier A."/>
            <person name="Kalinowski J."/>
            <person name="Ruckert C."/>
        </authorList>
    </citation>
    <scope>NUCLEOTIDE SEQUENCE</scope>
    <source>
        <strain evidence="5">VKM Ac-1069</strain>
    </source>
</reference>
<reference evidence="5" key="2">
    <citation type="submission" date="2023-01" db="EMBL/GenBank/DDBJ databases">
        <authorList>
            <person name="Sun Q."/>
            <person name="Evtushenko L."/>
        </authorList>
    </citation>
    <scope>NUCLEOTIDE SEQUENCE</scope>
    <source>
        <strain evidence="5">VKM Ac-1069</strain>
    </source>
</reference>
<evidence type="ECO:0000259" key="3">
    <source>
        <dbReference type="Pfam" id="PF02470"/>
    </source>
</evidence>
<proteinExistence type="predicted"/>
<evidence type="ECO:0000259" key="4">
    <source>
        <dbReference type="Pfam" id="PF11887"/>
    </source>
</evidence>
<name>A0A9W6NU12_9PSEU</name>
<dbReference type="RefSeq" id="WP_037043681.1">
    <property type="nucleotide sequence ID" value="NZ_BAAAUZ010000011.1"/>
</dbReference>
<dbReference type="InterPro" id="IPR005693">
    <property type="entry name" value="Mce"/>
</dbReference>
<comment type="caution">
    <text evidence="5">The sequence shown here is derived from an EMBL/GenBank/DDBJ whole genome shotgun (WGS) entry which is preliminary data.</text>
</comment>
<feature type="compositionally biased region" description="Polar residues" evidence="1">
    <location>
        <begin position="325"/>
        <end position="343"/>
    </location>
</feature>
<keyword evidence="2" id="KW-0472">Membrane</keyword>
<dbReference type="InterPro" id="IPR003399">
    <property type="entry name" value="Mce/MlaD"/>
</dbReference>
<dbReference type="GO" id="GO:0051701">
    <property type="term" value="P:biological process involved in interaction with host"/>
    <property type="evidence" value="ECO:0007669"/>
    <property type="project" value="TreeGrafter"/>
</dbReference>
<dbReference type="EMBL" id="BSFQ01000003">
    <property type="protein sequence ID" value="GLL09850.1"/>
    <property type="molecule type" value="Genomic_DNA"/>
</dbReference>
<evidence type="ECO:0000313" key="5">
    <source>
        <dbReference type="EMBL" id="GLL09850.1"/>
    </source>
</evidence>